<dbReference type="PANTHER" id="PTHR33376">
    <property type="match status" value="1"/>
</dbReference>
<dbReference type="PANTHER" id="PTHR33376:SF4">
    <property type="entry name" value="SIALIC ACID-BINDING PERIPLASMIC PROTEIN SIAP"/>
    <property type="match status" value="1"/>
</dbReference>
<dbReference type="RefSeq" id="WP_196125213.1">
    <property type="nucleotide sequence ID" value="NZ_JADPMR010000004.1"/>
</dbReference>
<dbReference type="NCBIfam" id="NF037995">
    <property type="entry name" value="TRAP_S1"/>
    <property type="match status" value="1"/>
</dbReference>
<evidence type="ECO:0000313" key="4">
    <source>
        <dbReference type="Proteomes" id="UP000597206"/>
    </source>
</evidence>
<name>A0ABS0GLI3_9VIBR</name>
<keyword evidence="4" id="KW-1185">Reference proteome</keyword>
<dbReference type="InterPro" id="IPR018389">
    <property type="entry name" value="DctP_fam"/>
</dbReference>
<dbReference type="Proteomes" id="UP000597206">
    <property type="component" value="Unassembled WGS sequence"/>
</dbReference>
<evidence type="ECO:0000256" key="2">
    <source>
        <dbReference type="SAM" id="SignalP"/>
    </source>
</evidence>
<comment type="caution">
    <text evidence="3">The sequence shown here is derived from an EMBL/GenBank/DDBJ whole genome shotgun (WGS) entry which is preliminary data.</text>
</comment>
<sequence length="327" mass="36564">MKKTVTLWLTSLLISATAQAASVNVALDANPNREQSGTYRYVDNLLTNLKKVGWDTETFPRDTIGGENDRLDQVRAGILDISMSDFSIATQFVPELQVLQLPYTFKDPKSELNFFTKSDYLETVNKKLTNEGMRILAIAPNGGFLGIFNSKKPVKTVTDMKGLRFRAMDENQLTMFKLMGANGVVIPFSEVPNAIQTGIADGYINASSVPLTFGQQDLFKYFTNAKVIISARLVLASDSWWNDLSDSEKKQFNQASTAAQQEVFDWVDKSEDKHMQELQAAGIQVYQPTDAELATYKIATENMTKQITDVPAKRIAQIRKLVDQYAN</sequence>
<dbReference type="EMBL" id="JADPMR010000004">
    <property type="protein sequence ID" value="MBF9003311.1"/>
    <property type="molecule type" value="Genomic_DNA"/>
</dbReference>
<evidence type="ECO:0000256" key="1">
    <source>
        <dbReference type="ARBA" id="ARBA00022729"/>
    </source>
</evidence>
<gene>
    <name evidence="3" type="ORF">I1A42_22790</name>
</gene>
<dbReference type="CDD" id="cd13603">
    <property type="entry name" value="PBP2_TRAP_Siap_TeaA_like"/>
    <property type="match status" value="1"/>
</dbReference>
<dbReference type="InterPro" id="IPR038404">
    <property type="entry name" value="TRAP_DctP_sf"/>
</dbReference>
<evidence type="ECO:0000313" key="3">
    <source>
        <dbReference type="EMBL" id="MBF9003311.1"/>
    </source>
</evidence>
<protein>
    <submittedName>
        <fullName evidence="3">TRAP transporter substrate-binding protein</fullName>
    </submittedName>
</protein>
<feature type="chain" id="PRO_5045912221" evidence="2">
    <location>
        <begin position="21"/>
        <end position="327"/>
    </location>
</feature>
<accession>A0ABS0GLI3</accession>
<organism evidence="3 4">
    <name type="scientific">Vibrio nitrifigilis</name>
    <dbReference type="NCBI Taxonomy" id="2789781"/>
    <lineage>
        <taxon>Bacteria</taxon>
        <taxon>Pseudomonadati</taxon>
        <taxon>Pseudomonadota</taxon>
        <taxon>Gammaproteobacteria</taxon>
        <taxon>Vibrionales</taxon>
        <taxon>Vibrionaceae</taxon>
        <taxon>Vibrio</taxon>
    </lineage>
</organism>
<reference evidence="3 4" key="1">
    <citation type="submission" date="2020-11" db="EMBL/GenBank/DDBJ databases">
        <title>Vibrio nitrifigilis sp. nov., a marine nitrogen-fixing bacterium isolated from the lagoon sediment of an islet inside an atoll.</title>
        <authorList>
            <person name="Wang L.-T."/>
            <person name="Shieh W.Y."/>
        </authorList>
    </citation>
    <scope>NUCLEOTIDE SEQUENCE [LARGE SCALE GENOMIC DNA]</scope>
    <source>
        <strain evidence="3 4">NFV-1</strain>
    </source>
</reference>
<proteinExistence type="predicted"/>
<dbReference type="Pfam" id="PF03480">
    <property type="entry name" value="DctP"/>
    <property type="match status" value="1"/>
</dbReference>
<keyword evidence="1 2" id="KW-0732">Signal</keyword>
<feature type="signal peptide" evidence="2">
    <location>
        <begin position="1"/>
        <end position="20"/>
    </location>
</feature>
<dbReference type="Gene3D" id="3.40.190.170">
    <property type="entry name" value="Bacterial extracellular solute-binding protein, family 7"/>
    <property type="match status" value="1"/>
</dbReference>